<name>A0A0S4L9R1_9BACT</name>
<gene>
    <name evidence="2" type="ORF">COMA2_130101</name>
</gene>
<evidence type="ECO:0000313" key="3">
    <source>
        <dbReference type="Proteomes" id="UP000198736"/>
    </source>
</evidence>
<organism evidence="2 3">
    <name type="scientific">Candidatus Nitrospira nitrificans</name>
    <dbReference type="NCBI Taxonomy" id="1742973"/>
    <lineage>
        <taxon>Bacteria</taxon>
        <taxon>Pseudomonadati</taxon>
        <taxon>Nitrospirota</taxon>
        <taxon>Nitrospiria</taxon>
        <taxon>Nitrospirales</taxon>
        <taxon>Nitrospiraceae</taxon>
        <taxon>Nitrospira</taxon>
    </lineage>
</organism>
<feature type="signal peptide" evidence="1">
    <location>
        <begin position="1"/>
        <end position="50"/>
    </location>
</feature>
<dbReference type="EMBL" id="CZPZ01000005">
    <property type="protein sequence ID" value="CUS33513.1"/>
    <property type="molecule type" value="Genomic_DNA"/>
</dbReference>
<accession>A0A0S4L9R1</accession>
<feature type="chain" id="PRO_5006623846" description="DUF3558 domain-containing protein" evidence="1">
    <location>
        <begin position="51"/>
        <end position="195"/>
    </location>
</feature>
<keyword evidence="3" id="KW-1185">Reference proteome</keyword>
<keyword evidence="1" id="KW-0732">Signal</keyword>
<reference evidence="3" key="1">
    <citation type="submission" date="2015-10" db="EMBL/GenBank/DDBJ databases">
        <authorList>
            <person name="Luecker S."/>
            <person name="Luecker S."/>
        </authorList>
    </citation>
    <scope>NUCLEOTIDE SEQUENCE [LARGE SCALE GENOMIC DNA]</scope>
</reference>
<protein>
    <recommendedName>
        <fullName evidence="4">DUF3558 domain-containing protein</fullName>
    </recommendedName>
</protein>
<sequence length="195" mass="20889">MMDFTVNRQKMRPRLFVRSSVEAGRVWRTYKTFFCAVAIALGAAPIAATAADPRLCDLFSAPEITSITGVAPAGGQPGPDVDESRGATAWTCGWLVGKRYFAARVLRFRSAADATRAMTSTSQILKSFPDGIQLSAVPGPGGQAMWGSSSEEGAMWIVRTGRTVLAVMLAGELKRPEDLREALRKLVASGLGRLP</sequence>
<proteinExistence type="predicted"/>
<dbReference type="STRING" id="1742973.COMA2_130101"/>
<evidence type="ECO:0000256" key="1">
    <source>
        <dbReference type="SAM" id="SignalP"/>
    </source>
</evidence>
<evidence type="ECO:0008006" key="4">
    <source>
        <dbReference type="Google" id="ProtNLM"/>
    </source>
</evidence>
<evidence type="ECO:0000313" key="2">
    <source>
        <dbReference type="EMBL" id="CUS33513.1"/>
    </source>
</evidence>
<dbReference type="Proteomes" id="UP000198736">
    <property type="component" value="Unassembled WGS sequence"/>
</dbReference>
<dbReference type="RefSeq" id="WP_090895145.1">
    <property type="nucleotide sequence ID" value="NZ_CZPZ01000005.1"/>
</dbReference>
<dbReference type="AlphaFoldDB" id="A0A0S4L9R1"/>